<evidence type="ECO:0000313" key="2">
    <source>
        <dbReference type="EMBL" id="MED6286577.1"/>
    </source>
</evidence>
<name>A0ABU7EH55_9TELE</name>
<feature type="compositionally biased region" description="Polar residues" evidence="1">
    <location>
        <begin position="235"/>
        <end position="253"/>
    </location>
</feature>
<evidence type="ECO:0000313" key="3">
    <source>
        <dbReference type="Proteomes" id="UP001352852"/>
    </source>
</evidence>
<proteinExistence type="predicted"/>
<sequence>MFNLCLYRIVDGTEDSEGTETSQKFSFSTSLGCPVSEPTSTSTSTTDMLHINTTELAAKAEETRGQLRHLDQQVSTLRREVADLGQVMKRMATLMENLTPSVPQPSIICPTHYSPAHHTYLHCPSPPQPCHSPSKAASIWTDPPMPLPCSSLTISQQHTAMCYADSLTHRPQGLQLVYPAIPRSTPCLTPDLSSWQPELSSSIPEPPTPSGSIRLRVHSSPPRDGGDKDPHKSPGCSSQTGSISLYPNPSQGL</sequence>
<keyword evidence="3" id="KW-1185">Reference proteome</keyword>
<feature type="compositionally biased region" description="Polar residues" evidence="1">
    <location>
        <begin position="192"/>
        <end position="203"/>
    </location>
</feature>
<dbReference type="EMBL" id="JAHUTJ010057790">
    <property type="protein sequence ID" value="MED6286577.1"/>
    <property type="molecule type" value="Genomic_DNA"/>
</dbReference>
<dbReference type="Proteomes" id="UP001352852">
    <property type="component" value="Unassembled WGS sequence"/>
</dbReference>
<comment type="caution">
    <text evidence="2">The sequence shown here is derived from an EMBL/GenBank/DDBJ whole genome shotgun (WGS) entry which is preliminary data.</text>
</comment>
<organism evidence="2 3">
    <name type="scientific">Characodon lateralis</name>
    <dbReference type="NCBI Taxonomy" id="208331"/>
    <lineage>
        <taxon>Eukaryota</taxon>
        <taxon>Metazoa</taxon>
        <taxon>Chordata</taxon>
        <taxon>Craniata</taxon>
        <taxon>Vertebrata</taxon>
        <taxon>Euteleostomi</taxon>
        <taxon>Actinopterygii</taxon>
        <taxon>Neopterygii</taxon>
        <taxon>Teleostei</taxon>
        <taxon>Neoteleostei</taxon>
        <taxon>Acanthomorphata</taxon>
        <taxon>Ovalentaria</taxon>
        <taxon>Atherinomorphae</taxon>
        <taxon>Cyprinodontiformes</taxon>
        <taxon>Goodeidae</taxon>
        <taxon>Characodon</taxon>
    </lineage>
</organism>
<evidence type="ECO:0000256" key="1">
    <source>
        <dbReference type="SAM" id="MobiDB-lite"/>
    </source>
</evidence>
<protein>
    <submittedName>
        <fullName evidence="2">Uncharacterized protein</fullName>
    </submittedName>
</protein>
<reference evidence="2 3" key="1">
    <citation type="submission" date="2021-06" db="EMBL/GenBank/DDBJ databases">
        <authorList>
            <person name="Palmer J.M."/>
        </authorList>
    </citation>
    <scope>NUCLEOTIDE SEQUENCE [LARGE SCALE GENOMIC DNA]</scope>
    <source>
        <strain evidence="2 3">CL_MEX2019</strain>
        <tissue evidence="2">Muscle</tissue>
    </source>
</reference>
<accession>A0ABU7EH55</accession>
<gene>
    <name evidence="2" type="ORF">CHARACLAT_007431</name>
</gene>
<feature type="region of interest" description="Disordered" evidence="1">
    <location>
        <begin position="192"/>
        <end position="253"/>
    </location>
</feature>